<dbReference type="AlphaFoldDB" id="A0AB39XG54"/>
<proteinExistence type="predicted"/>
<dbReference type="EMBL" id="CP165734">
    <property type="protein sequence ID" value="XDV56880.1"/>
    <property type="molecule type" value="Genomic_DNA"/>
</dbReference>
<dbReference type="RefSeq" id="WP_369721315.1">
    <property type="nucleotide sequence ID" value="NZ_CP165734.1"/>
</dbReference>
<evidence type="ECO:0000313" key="1">
    <source>
        <dbReference type="EMBL" id="XDV56880.1"/>
    </source>
</evidence>
<reference evidence="1" key="1">
    <citation type="submission" date="2024-08" db="EMBL/GenBank/DDBJ databases">
        <authorList>
            <person name="Chaddad Z."/>
            <person name="Lamrabet M."/>
            <person name="Bouhnik O."/>
            <person name="Alami S."/>
            <person name="Wipf D."/>
            <person name="Courty P.E."/>
            <person name="Missbah El Idrissi M."/>
        </authorList>
    </citation>
    <scope>NUCLEOTIDE SEQUENCE</scope>
    <source>
        <strain evidence="1">LLZ17</strain>
    </source>
</reference>
<organism evidence="1">
    <name type="scientific">Bradyrhizobium sp. LLZ17</name>
    <dbReference type="NCBI Taxonomy" id="3239388"/>
    <lineage>
        <taxon>Bacteria</taxon>
        <taxon>Pseudomonadati</taxon>
        <taxon>Pseudomonadota</taxon>
        <taxon>Alphaproteobacteria</taxon>
        <taxon>Hyphomicrobiales</taxon>
        <taxon>Nitrobacteraceae</taxon>
        <taxon>Bradyrhizobium</taxon>
    </lineage>
</organism>
<protein>
    <recommendedName>
        <fullName evidence="2">DUF222 domain-containing protein</fullName>
    </recommendedName>
</protein>
<gene>
    <name evidence="1" type="ORF">AB8Z38_30480</name>
</gene>
<name>A0AB39XG54_9BRAD</name>
<sequence>MRDDIHRSVPRPAKVQQWVKCALREADRVTGRSVEALTVAMDDACKREVSPGFLNGVRAHLQGLPDLFGPFDGVAHPRDVGGTGGQLEADLLSCVQRRVAEGQPLRDAITQGFSEALSARNDADIRAAEPVLLGSDDPRARSGIGQMRRDAASIDYLAHAESLLELQPGASVNRPAHRLSADEDLLGGAFRHGGG</sequence>
<accession>A0AB39XG54</accession>
<evidence type="ECO:0008006" key="2">
    <source>
        <dbReference type="Google" id="ProtNLM"/>
    </source>
</evidence>